<proteinExistence type="predicted"/>
<organism evidence="1 2">
    <name type="scientific">Rugamonas rubra</name>
    <dbReference type="NCBI Taxonomy" id="758825"/>
    <lineage>
        <taxon>Bacteria</taxon>
        <taxon>Pseudomonadati</taxon>
        <taxon>Pseudomonadota</taxon>
        <taxon>Betaproteobacteria</taxon>
        <taxon>Burkholderiales</taxon>
        <taxon>Oxalobacteraceae</taxon>
        <taxon>Telluria group</taxon>
        <taxon>Rugamonas</taxon>
    </lineage>
</organism>
<dbReference type="OrthoDB" id="101857at2"/>
<dbReference type="EMBL" id="FOTW01000025">
    <property type="protein sequence ID" value="SFM61082.1"/>
    <property type="molecule type" value="Genomic_DNA"/>
</dbReference>
<accession>A0A1I4S9C6</accession>
<dbReference type="RefSeq" id="WP_139236703.1">
    <property type="nucleotide sequence ID" value="NZ_FOTW01000025.1"/>
</dbReference>
<gene>
    <name evidence="1" type="ORF">SAMN02982985_04691</name>
</gene>
<sequence length="1097" mass="124531">MSHLTNREKRLKQEAKAAQTEQKQKNLLIYLGDYGDVENIQEAADAAFDSQLKNISLPLAIAIGQNETGSILDIGCGKGVLLQRLSSVDSFMQREKWIYIGIDNDINTTMVFGLAQSLGIHRRVDRMDLEKFYASWPSIAFAPTPRIVVIRNVFHELDIDDTVNLLDHLRKNLQVVDTLIIQDLQVFPTSERGNACWLPNNFCQLLESLDFNTNMVSEPTPKGNRWFALHCKLRDSDSDRDITIDFVRSMVILERSNQLKTWGELGWLTTDDGKFREVHIAKLDFDLQYAALQQQLIRIKVPGIEPPSRTQEAQILQKSFERALAAFRLADEPSDNLVMLHSNSFRDRANYQDSLEEFLRIDQTVTLVYGGALSGKSALIKEVLSKRSYKKHVVLIDVQASSSVWNILEQFLAGIGCTIMPELFSSLKKIAFLDLAEVIDNFLETVLPLSIIAIDHFERLIDPLGEVQDPEIRHFLKRISDIAGAKLIITSRNRPDLAFIKSEHIFTVPGCPMGRFPEGNHVENVLNDFVDLKELGADEYPDVLIKAIDRHPYLSVLAALTLRKDGGKRLTDSVFLDKLRGKMREALLRDLVDDTSRNAIIWLALIRIPVPRALVEGLAGKVSVEAAEEAGLIYWVYDKHRSDLITVLGAGIPLTENKDDLISPEDFDSTHTLQDSSAEHARISSAFSELYKKDDDPRWLREGYYHKLAMGDRNEIEKFGAYYKTEIFWASDYSYRIRKDYDAALWALEVAMKLGLKSTQAEMRRASCHVRLNIVGGEDEFEGLIAKYEDAPHIKNAYVDSLLSLKRYEDAYRILLKYELDEKSSPWVAHEFGRVYFGLKNYDKAVLAFETELRSDANSGAFVYDNLARAYQKKGDAINEQRVLMQGLKRHPGSNRLRLRYASHLIRNGSQSALSEALPILSGLWDSHRTDGRVLQQYCKLLCLQDNVSKAKEIWLSVKNSISQREYSTSIEVEILIHEKKWERALDVLKQIPQENEHLVGMKKEVYLAWAKNENDISKRREIAALGLAVPMDASLDNNIPILITSARLASLAEDSQSFDKTYEKVKNISPDVANALVGTVDEAKLSFWEGENFSLS</sequence>
<dbReference type="SUPFAM" id="SSF53335">
    <property type="entry name" value="S-adenosyl-L-methionine-dependent methyltransferases"/>
    <property type="match status" value="1"/>
</dbReference>
<evidence type="ECO:0000313" key="1">
    <source>
        <dbReference type="EMBL" id="SFM61082.1"/>
    </source>
</evidence>
<dbReference type="InterPro" id="IPR011990">
    <property type="entry name" value="TPR-like_helical_dom_sf"/>
</dbReference>
<dbReference type="Gene3D" id="3.40.50.150">
    <property type="entry name" value="Vaccinia Virus protein VP39"/>
    <property type="match status" value="1"/>
</dbReference>
<dbReference type="SUPFAM" id="SSF48452">
    <property type="entry name" value="TPR-like"/>
    <property type="match status" value="1"/>
</dbReference>
<dbReference type="Gene3D" id="3.40.50.300">
    <property type="entry name" value="P-loop containing nucleotide triphosphate hydrolases"/>
    <property type="match status" value="1"/>
</dbReference>
<dbReference type="AlphaFoldDB" id="A0A1I4S9C6"/>
<name>A0A1I4S9C6_9BURK</name>
<dbReference type="InterPro" id="IPR029063">
    <property type="entry name" value="SAM-dependent_MTases_sf"/>
</dbReference>
<dbReference type="Proteomes" id="UP000199470">
    <property type="component" value="Unassembled WGS sequence"/>
</dbReference>
<reference evidence="1 2" key="1">
    <citation type="submission" date="2016-10" db="EMBL/GenBank/DDBJ databases">
        <authorList>
            <person name="de Groot N.N."/>
        </authorList>
    </citation>
    <scope>NUCLEOTIDE SEQUENCE [LARGE SCALE GENOMIC DNA]</scope>
    <source>
        <strain evidence="1 2">ATCC 43154</strain>
    </source>
</reference>
<protein>
    <submittedName>
        <fullName evidence="1">Uncharacterized protein</fullName>
    </submittedName>
</protein>
<dbReference type="Gene3D" id="1.25.40.10">
    <property type="entry name" value="Tetratricopeptide repeat domain"/>
    <property type="match status" value="1"/>
</dbReference>
<keyword evidence="2" id="KW-1185">Reference proteome</keyword>
<dbReference type="InterPro" id="IPR027417">
    <property type="entry name" value="P-loop_NTPase"/>
</dbReference>
<dbReference type="SUPFAM" id="SSF52540">
    <property type="entry name" value="P-loop containing nucleoside triphosphate hydrolases"/>
    <property type="match status" value="1"/>
</dbReference>
<evidence type="ECO:0000313" key="2">
    <source>
        <dbReference type="Proteomes" id="UP000199470"/>
    </source>
</evidence>